<sequence>MIAHTSLSPSRSVFSITCCRPVFAPAGLRGGRLARAFVGDSASTSNAPPVFRPATEADMDTCRRLVLEERMNPLSIDQRLIVVAACPSSGALIGLGQLVPLGPGRSEIRSVVVEKEHRGKGIGAALVQHLCSRTSDTVWITTISRRTQFYERVAGFELVPFTQVPREMLFEALAGGPAQPAPTETHNSQEIKLIQAGYTGADRRVVYECNFSVDTDIAQPFMQYLRSHMREIVCLEEGALFDRATLSIAEQEGGNSLNKTLLVARYRALSRFRLQEYFDRQGERLRADMLEKFGGRFTVERRILVIDCVIE</sequence>
<gene>
    <name evidence="2" type="ORF">MNEG_6837</name>
</gene>
<dbReference type="PROSITE" id="PS51186">
    <property type="entry name" value="GNAT"/>
    <property type="match status" value="1"/>
</dbReference>
<dbReference type="GeneID" id="25739713"/>
<evidence type="ECO:0000313" key="3">
    <source>
        <dbReference type="Proteomes" id="UP000054498"/>
    </source>
</evidence>
<evidence type="ECO:0000313" key="2">
    <source>
        <dbReference type="EMBL" id="KIZ01123.1"/>
    </source>
</evidence>
<dbReference type="Pfam" id="PF14114">
    <property type="entry name" value="DUF4286"/>
    <property type="match status" value="1"/>
</dbReference>
<dbReference type="InterPro" id="IPR016181">
    <property type="entry name" value="Acyl_CoA_acyltransferase"/>
</dbReference>
<dbReference type="InterPro" id="IPR000182">
    <property type="entry name" value="GNAT_dom"/>
</dbReference>
<dbReference type="OrthoDB" id="526838at2759"/>
<dbReference type="Pfam" id="PF00583">
    <property type="entry name" value="Acetyltransf_1"/>
    <property type="match status" value="1"/>
</dbReference>
<dbReference type="EMBL" id="KK101371">
    <property type="protein sequence ID" value="KIZ01123.1"/>
    <property type="molecule type" value="Genomic_DNA"/>
</dbReference>
<accession>A0A0D2JPV1</accession>
<evidence type="ECO:0000259" key="1">
    <source>
        <dbReference type="PROSITE" id="PS51186"/>
    </source>
</evidence>
<proteinExistence type="predicted"/>
<name>A0A0D2JPV1_9CHLO</name>
<dbReference type="InterPro" id="IPR025563">
    <property type="entry name" value="DUF4286"/>
</dbReference>
<dbReference type="SUPFAM" id="SSF55729">
    <property type="entry name" value="Acyl-CoA N-acyltransferases (Nat)"/>
    <property type="match status" value="1"/>
</dbReference>
<dbReference type="Proteomes" id="UP000054498">
    <property type="component" value="Unassembled WGS sequence"/>
</dbReference>
<keyword evidence="3" id="KW-1185">Reference proteome</keyword>
<dbReference type="KEGG" id="mng:MNEG_6837"/>
<organism evidence="2 3">
    <name type="scientific">Monoraphidium neglectum</name>
    <dbReference type="NCBI Taxonomy" id="145388"/>
    <lineage>
        <taxon>Eukaryota</taxon>
        <taxon>Viridiplantae</taxon>
        <taxon>Chlorophyta</taxon>
        <taxon>core chlorophytes</taxon>
        <taxon>Chlorophyceae</taxon>
        <taxon>CS clade</taxon>
        <taxon>Sphaeropleales</taxon>
        <taxon>Selenastraceae</taxon>
        <taxon>Monoraphidium</taxon>
    </lineage>
</organism>
<reference evidence="2 3" key="1">
    <citation type="journal article" date="2013" name="BMC Genomics">
        <title>Reconstruction of the lipid metabolism for the microalga Monoraphidium neglectum from its genome sequence reveals characteristics suitable for biofuel production.</title>
        <authorList>
            <person name="Bogen C."/>
            <person name="Al-Dilaimi A."/>
            <person name="Albersmeier A."/>
            <person name="Wichmann J."/>
            <person name="Grundmann M."/>
            <person name="Rupp O."/>
            <person name="Lauersen K.J."/>
            <person name="Blifernez-Klassen O."/>
            <person name="Kalinowski J."/>
            <person name="Goesmann A."/>
            <person name="Mussgnug J.H."/>
            <person name="Kruse O."/>
        </authorList>
    </citation>
    <scope>NUCLEOTIDE SEQUENCE [LARGE SCALE GENOMIC DNA]</scope>
    <source>
        <strain evidence="2 3">SAG 48.87</strain>
    </source>
</reference>
<dbReference type="Gene3D" id="3.40.630.30">
    <property type="match status" value="1"/>
</dbReference>
<protein>
    <recommendedName>
        <fullName evidence="1">N-acetyltransferase domain-containing protein</fullName>
    </recommendedName>
</protein>
<dbReference type="CDD" id="cd04301">
    <property type="entry name" value="NAT_SF"/>
    <property type="match status" value="1"/>
</dbReference>
<feature type="domain" description="N-acetyltransferase" evidence="1">
    <location>
        <begin position="49"/>
        <end position="173"/>
    </location>
</feature>
<dbReference type="RefSeq" id="XP_013900142.1">
    <property type="nucleotide sequence ID" value="XM_014044688.1"/>
</dbReference>
<dbReference type="AlphaFoldDB" id="A0A0D2JPV1"/>
<dbReference type="GO" id="GO:0016747">
    <property type="term" value="F:acyltransferase activity, transferring groups other than amino-acyl groups"/>
    <property type="evidence" value="ECO:0007669"/>
    <property type="project" value="InterPro"/>
</dbReference>